<reference evidence="2" key="2">
    <citation type="journal article" date="2021" name="Genome Biol. Evol.">
        <title>Developing a high-quality reference genome for a parasitic bivalve with doubly uniparental inheritance (Bivalvia: Unionida).</title>
        <authorList>
            <person name="Smith C.H."/>
        </authorList>
    </citation>
    <scope>NUCLEOTIDE SEQUENCE</scope>
    <source>
        <strain evidence="2">CHS0354</strain>
        <tissue evidence="2">Mantle</tissue>
    </source>
</reference>
<evidence type="ECO:0000313" key="2">
    <source>
        <dbReference type="EMBL" id="KAK3584209.1"/>
    </source>
</evidence>
<reference evidence="2" key="3">
    <citation type="submission" date="2023-05" db="EMBL/GenBank/DDBJ databases">
        <authorList>
            <person name="Smith C.H."/>
        </authorList>
    </citation>
    <scope>NUCLEOTIDE SEQUENCE</scope>
    <source>
        <strain evidence="2">CHS0354</strain>
        <tissue evidence="2">Mantle</tissue>
    </source>
</reference>
<comment type="caution">
    <text evidence="2">The sequence shown here is derived from an EMBL/GenBank/DDBJ whole genome shotgun (WGS) entry which is preliminary data.</text>
</comment>
<evidence type="ECO:0000259" key="1">
    <source>
        <dbReference type="Pfam" id="PF03099"/>
    </source>
</evidence>
<dbReference type="EMBL" id="JAEAOA010002069">
    <property type="protein sequence ID" value="KAK3584209.1"/>
    <property type="molecule type" value="Genomic_DNA"/>
</dbReference>
<sequence>MEEGKTTDETSVCFREISGYEVTVGGKKLIGSAQHRNSRSILQHGSILLDVRYDVWVNIWRGLVSEEQLRARIPPLQIFRTQTTVLRAAEALKLTDIVFKGKHISDIEKT</sequence>
<feature type="domain" description="BPL/LPL catalytic" evidence="1">
    <location>
        <begin position="5"/>
        <end position="51"/>
    </location>
</feature>
<proteinExistence type="predicted"/>
<dbReference type="Pfam" id="PF03099">
    <property type="entry name" value="BPL_LplA_LipB"/>
    <property type="match status" value="1"/>
</dbReference>
<reference evidence="2" key="1">
    <citation type="journal article" date="2021" name="Genome Biol. Evol.">
        <title>A High-Quality Reference Genome for a Parasitic Bivalve with Doubly Uniparental Inheritance (Bivalvia: Unionida).</title>
        <authorList>
            <person name="Smith C.H."/>
        </authorList>
    </citation>
    <scope>NUCLEOTIDE SEQUENCE</scope>
    <source>
        <strain evidence="2">CHS0354</strain>
    </source>
</reference>
<keyword evidence="3" id="KW-1185">Reference proteome</keyword>
<dbReference type="AlphaFoldDB" id="A0AAE0S327"/>
<dbReference type="Gene3D" id="3.30.930.10">
    <property type="entry name" value="Bira Bifunctional Protein, Domain 2"/>
    <property type="match status" value="1"/>
</dbReference>
<dbReference type="Proteomes" id="UP001195483">
    <property type="component" value="Unassembled WGS sequence"/>
</dbReference>
<dbReference type="InterPro" id="IPR045864">
    <property type="entry name" value="aa-tRNA-synth_II/BPL/LPL"/>
</dbReference>
<organism evidence="2 3">
    <name type="scientific">Potamilus streckersoni</name>
    <dbReference type="NCBI Taxonomy" id="2493646"/>
    <lineage>
        <taxon>Eukaryota</taxon>
        <taxon>Metazoa</taxon>
        <taxon>Spiralia</taxon>
        <taxon>Lophotrochozoa</taxon>
        <taxon>Mollusca</taxon>
        <taxon>Bivalvia</taxon>
        <taxon>Autobranchia</taxon>
        <taxon>Heteroconchia</taxon>
        <taxon>Palaeoheterodonta</taxon>
        <taxon>Unionida</taxon>
        <taxon>Unionoidea</taxon>
        <taxon>Unionidae</taxon>
        <taxon>Ambleminae</taxon>
        <taxon>Lampsilini</taxon>
        <taxon>Potamilus</taxon>
    </lineage>
</organism>
<name>A0AAE0S327_9BIVA</name>
<dbReference type="InterPro" id="IPR004143">
    <property type="entry name" value="BPL_LPL_catalytic"/>
</dbReference>
<dbReference type="SUPFAM" id="SSF55681">
    <property type="entry name" value="Class II aaRS and biotin synthetases"/>
    <property type="match status" value="1"/>
</dbReference>
<gene>
    <name evidence="2" type="ORF">CHS0354_035290</name>
</gene>
<protein>
    <recommendedName>
        <fullName evidence="1">BPL/LPL catalytic domain-containing protein</fullName>
    </recommendedName>
</protein>
<evidence type="ECO:0000313" key="3">
    <source>
        <dbReference type="Proteomes" id="UP001195483"/>
    </source>
</evidence>
<accession>A0AAE0S327</accession>